<dbReference type="EMBL" id="MTYJ01000122">
    <property type="protein sequence ID" value="OQV13538.1"/>
    <property type="molecule type" value="Genomic_DNA"/>
</dbReference>
<feature type="transmembrane region" description="Helical" evidence="2">
    <location>
        <begin position="227"/>
        <end position="248"/>
    </location>
</feature>
<dbReference type="OrthoDB" id="2154985at2759"/>
<keyword evidence="2" id="KW-0812">Transmembrane</keyword>
<dbReference type="PANTHER" id="PTHR31859">
    <property type="entry name" value="TETRATRICOPEPTIDE REPEAT PROTEIN 39 FAMILY MEMBER"/>
    <property type="match status" value="1"/>
</dbReference>
<accession>A0A1W0WEC6</accession>
<name>A0A1W0WEC6_HYPEX</name>
<feature type="region of interest" description="Disordered" evidence="1">
    <location>
        <begin position="1"/>
        <end position="27"/>
    </location>
</feature>
<dbReference type="AlphaFoldDB" id="A0A1W0WEC6"/>
<evidence type="ECO:0000256" key="1">
    <source>
        <dbReference type="SAM" id="MobiDB-lite"/>
    </source>
</evidence>
<evidence type="ECO:0000313" key="4">
    <source>
        <dbReference type="Proteomes" id="UP000192578"/>
    </source>
</evidence>
<dbReference type="Pfam" id="PF10300">
    <property type="entry name" value="Iml2-TPR_39"/>
    <property type="match status" value="1"/>
</dbReference>
<gene>
    <name evidence="3" type="ORF">BV898_12283</name>
</gene>
<dbReference type="InterPro" id="IPR019412">
    <property type="entry name" value="IML2/TPR_39"/>
</dbReference>
<comment type="caution">
    <text evidence="3">The sequence shown here is derived from an EMBL/GenBank/DDBJ whole genome shotgun (WGS) entry which is preliminary data.</text>
</comment>
<organism evidence="3 4">
    <name type="scientific">Hypsibius exemplaris</name>
    <name type="common">Freshwater tardigrade</name>
    <dbReference type="NCBI Taxonomy" id="2072580"/>
    <lineage>
        <taxon>Eukaryota</taxon>
        <taxon>Metazoa</taxon>
        <taxon>Ecdysozoa</taxon>
        <taxon>Tardigrada</taxon>
        <taxon>Eutardigrada</taxon>
        <taxon>Parachela</taxon>
        <taxon>Hypsibioidea</taxon>
        <taxon>Hypsibiidae</taxon>
        <taxon>Hypsibius</taxon>
    </lineage>
</organism>
<keyword evidence="2" id="KW-0472">Membrane</keyword>
<dbReference type="Proteomes" id="UP000192578">
    <property type="component" value="Unassembled WGS sequence"/>
</dbReference>
<protein>
    <submittedName>
        <fullName evidence="3">Tetratricopeptide repeat protein 39C</fullName>
    </submittedName>
</protein>
<keyword evidence="2" id="KW-1133">Transmembrane helix</keyword>
<evidence type="ECO:0000313" key="3">
    <source>
        <dbReference type="EMBL" id="OQV13538.1"/>
    </source>
</evidence>
<reference evidence="4" key="1">
    <citation type="submission" date="2017-01" db="EMBL/GenBank/DDBJ databases">
        <title>Comparative genomics of anhydrobiosis in the tardigrade Hypsibius dujardini.</title>
        <authorList>
            <person name="Yoshida Y."/>
            <person name="Koutsovoulos G."/>
            <person name="Laetsch D."/>
            <person name="Stevens L."/>
            <person name="Kumar S."/>
            <person name="Horikawa D."/>
            <person name="Ishino K."/>
            <person name="Komine S."/>
            <person name="Tomita M."/>
            <person name="Blaxter M."/>
            <person name="Arakawa K."/>
        </authorList>
    </citation>
    <scope>NUCLEOTIDE SEQUENCE [LARGE SCALE GENOMIC DNA]</scope>
    <source>
        <strain evidence="4">Z151</strain>
    </source>
</reference>
<dbReference type="PANTHER" id="PTHR31859:SF1">
    <property type="entry name" value="TETRATRICOPEPTIDE REPEAT PROTEIN 39C"/>
    <property type="match status" value="1"/>
</dbReference>
<keyword evidence="4" id="KW-1185">Reference proteome</keyword>
<proteinExistence type="predicted"/>
<evidence type="ECO:0000256" key="2">
    <source>
        <dbReference type="SAM" id="Phobius"/>
    </source>
</evidence>
<sequence length="431" mass="48341">MSKSASSDVASASFSTASSSKGAVSRARRSSSPAYSSLTDVQTSARAIRYIFQARFQDANHLLTSNRNSSSSASLSATHSFVAFTQALVSYESDQISDALALWKQTEKLCSASKNDSAEDKLEQKVLLADAKICSTFLQLLQSADFGGLLKGSWALRQAWKLYQSTYEDLLKQIEQSFRHGELSKTEVAILRHNLPHPFQGDGPAGGYTASERDLVLSHSRPLFMRLFQIMGLVCYGFGCFHLLLSLLPGHLLKWLKFLGFEGDMHVGMRALTYCMNSPDSKSLLARMTLIWFHTVIQTYYAIDEDQMQEGIDSAGVLLEGLDNPLRASPLVQFFDCRLMRYKGNFDGAIQSYTSSLESSTYVKEINVLLHHEIGILRFHLQEWNSSIDHLLKCFHEGRWGKILYAYLIGLCYGVMKDVRRRRNSSRKCPA</sequence>
<dbReference type="GO" id="GO:0060271">
    <property type="term" value="P:cilium assembly"/>
    <property type="evidence" value="ECO:0007669"/>
    <property type="project" value="TreeGrafter"/>
</dbReference>